<dbReference type="InterPro" id="IPR019734">
    <property type="entry name" value="TPR_rpt"/>
</dbReference>
<dbReference type="Pfam" id="PF05036">
    <property type="entry name" value="SPOR"/>
    <property type="match status" value="1"/>
</dbReference>
<proteinExistence type="predicted"/>
<keyword evidence="4" id="KW-1185">Reference proteome</keyword>
<name>A0ABW3H8Q1_9SPHN</name>
<accession>A0ABW3H8Q1</accession>
<dbReference type="SUPFAM" id="SSF110997">
    <property type="entry name" value="Sporulation related repeat"/>
    <property type="match status" value="1"/>
</dbReference>
<dbReference type="PROSITE" id="PS51724">
    <property type="entry name" value="SPOR"/>
    <property type="match status" value="1"/>
</dbReference>
<evidence type="ECO:0000259" key="2">
    <source>
        <dbReference type="PROSITE" id="PS51724"/>
    </source>
</evidence>
<dbReference type="InterPro" id="IPR007730">
    <property type="entry name" value="SPOR-like_dom"/>
</dbReference>
<feature type="domain" description="SPOR" evidence="2">
    <location>
        <begin position="355"/>
        <end position="440"/>
    </location>
</feature>
<dbReference type="Gene3D" id="1.25.40.10">
    <property type="entry name" value="Tetratricopeptide repeat domain"/>
    <property type="match status" value="1"/>
</dbReference>
<dbReference type="InterPro" id="IPR011990">
    <property type="entry name" value="TPR-like_helical_dom_sf"/>
</dbReference>
<gene>
    <name evidence="3" type="ORF">ACFQ1E_06810</name>
</gene>
<evidence type="ECO:0000256" key="1">
    <source>
        <dbReference type="PROSITE-ProRule" id="PRU00339"/>
    </source>
</evidence>
<comment type="caution">
    <text evidence="3">The sequence shown here is derived from an EMBL/GenBank/DDBJ whole genome shotgun (WGS) entry which is preliminary data.</text>
</comment>
<sequence>MKTRSLMWIGLSAFGLTGAGIISAPGMIAVAASADNAKAAASDAGKARKALAKRDAARAVQFAEAAVGYSPQIAEYRVLLGQAYLLSGRFVSARQAFSDALTLNPSDGRAALNLALTEIAAGDWSGARNTLEVHANTIPAGDRGLAFALAGDPVKAIEILEPAARAADATAKTRQNLALALALAGRWEESKSVAAVDVPPDQLNARMLEWVAFARPTNAYDQVASLLGVRAIEDAGLPQRLALVAPAPGTGLAAADVPAAPVAEAPAADAVDSYMPGVPANADQLVAESGYDAGPAAESDTVVESSPVMAQVAGTGPQVVFGPREEIVQAIPAYYREAPRQSVAAAPAKRRAPAVAARGSYYVQLGAYSSVGVARESWNRLTSRVPAVGRYQPQSARVTTKAGNFYRVSVGGFARADADALCRQVRAKGSICFVRTGAGDQLASWAKGGATQLASR</sequence>
<dbReference type="SMART" id="SM00028">
    <property type="entry name" value="TPR"/>
    <property type="match status" value="1"/>
</dbReference>
<keyword evidence="1" id="KW-0802">TPR repeat</keyword>
<dbReference type="PROSITE" id="PS50005">
    <property type="entry name" value="TPR"/>
    <property type="match status" value="1"/>
</dbReference>
<evidence type="ECO:0000313" key="4">
    <source>
        <dbReference type="Proteomes" id="UP001596977"/>
    </source>
</evidence>
<organism evidence="3 4">
    <name type="scientific">Sphingomonas canadensis</name>
    <dbReference type="NCBI Taxonomy" id="1219257"/>
    <lineage>
        <taxon>Bacteria</taxon>
        <taxon>Pseudomonadati</taxon>
        <taxon>Pseudomonadota</taxon>
        <taxon>Alphaproteobacteria</taxon>
        <taxon>Sphingomonadales</taxon>
        <taxon>Sphingomonadaceae</taxon>
        <taxon>Sphingomonas</taxon>
    </lineage>
</organism>
<protein>
    <submittedName>
        <fullName evidence="3">Tetratricopeptide repeat protein</fullName>
    </submittedName>
</protein>
<reference evidence="4" key="1">
    <citation type="journal article" date="2019" name="Int. J. Syst. Evol. Microbiol.">
        <title>The Global Catalogue of Microorganisms (GCM) 10K type strain sequencing project: providing services to taxonomists for standard genome sequencing and annotation.</title>
        <authorList>
            <consortium name="The Broad Institute Genomics Platform"/>
            <consortium name="The Broad Institute Genome Sequencing Center for Infectious Disease"/>
            <person name="Wu L."/>
            <person name="Ma J."/>
        </authorList>
    </citation>
    <scope>NUCLEOTIDE SEQUENCE [LARGE SCALE GENOMIC DNA]</scope>
    <source>
        <strain evidence="4">CCUG 62982</strain>
    </source>
</reference>
<dbReference type="SUPFAM" id="SSF48452">
    <property type="entry name" value="TPR-like"/>
    <property type="match status" value="1"/>
</dbReference>
<evidence type="ECO:0000313" key="3">
    <source>
        <dbReference type="EMBL" id="MFD0946041.1"/>
    </source>
</evidence>
<dbReference type="Gene3D" id="3.30.70.1070">
    <property type="entry name" value="Sporulation related repeat"/>
    <property type="match status" value="1"/>
</dbReference>
<dbReference type="Pfam" id="PF14559">
    <property type="entry name" value="TPR_19"/>
    <property type="match status" value="1"/>
</dbReference>
<feature type="repeat" description="TPR" evidence="1">
    <location>
        <begin position="74"/>
        <end position="107"/>
    </location>
</feature>
<dbReference type="InterPro" id="IPR036680">
    <property type="entry name" value="SPOR-like_sf"/>
</dbReference>
<dbReference type="Proteomes" id="UP001596977">
    <property type="component" value="Unassembled WGS sequence"/>
</dbReference>
<dbReference type="EMBL" id="JBHTJG010000002">
    <property type="protein sequence ID" value="MFD0946041.1"/>
    <property type="molecule type" value="Genomic_DNA"/>
</dbReference>
<dbReference type="RefSeq" id="WP_264943166.1">
    <property type="nucleotide sequence ID" value="NZ_JAPDRA010000002.1"/>
</dbReference>